<evidence type="ECO:0000313" key="2">
    <source>
        <dbReference type="Proteomes" id="UP000276133"/>
    </source>
</evidence>
<dbReference type="Proteomes" id="UP000276133">
    <property type="component" value="Unassembled WGS sequence"/>
</dbReference>
<accession>A0A3M7QUI8</accession>
<dbReference type="AlphaFoldDB" id="A0A3M7QUI8"/>
<evidence type="ECO:0000313" key="1">
    <source>
        <dbReference type="EMBL" id="RNA14774.1"/>
    </source>
</evidence>
<reference evidence="1 2" key="1">
    <citation type="journal article" date="2018" name="Sci. Rep.">
        <title>Genomic signatures of local adaptation to the degree of environmental predictability in rotifers.</title>
        <authorList>
            <person name="Franch-Gras L."/>
            <person name="Hahn C."/>
            <person name="Garcia-Roger E.M."/>
            <person name="Carmona M.J."/>
            <person name="Serra M."/>
            <person name="Gomez A."/>
        </authorList>
    </citation>
    <scope>NUCLEOTIDE SEQUENCE [LARGE SCALE GENOMIC DNA]</scope>
    <source>
        <strain evidence="1">HYR1</strain>
    </source>
</reference>
<organism evidence="1 2">
    <name type="scientific">Brachionus plicatilis</name>
    <name type="common">Marine rotifer</name>
    <name type="synonym">Brachionus muelleri</name>
    <dbReference type="NCBI Taxonomy" id="10195"/>
    <lineage>
        <taxon>Eukaryota</taxon>
        <taxon>Metazoa</taxon>
        <taxon>Spiralia</taxon>
        <taxon>Gnathifera</taxon>
        <taxon>Rotifera</taxon>
        <taxon>Eurotatoria</taxon>
        <taxon>Monogononta</taxon>
        <taxon>Pseudotrocha</taxon>
        <taxon>Ploima</taxon>
        <taxon>Brachionidae</taxon>
        <taxon>Brachionus</taxon>
    </lineage>
</organism>
<sequence>MRFYSFFINFKPTQKINDKIFLNVNELFYLFFKSFEKIILKYYRKNNNLHFVLKKVQLNYEMDNQ</sequence>
<gene>
    <name evidence="1" type="ORF">BpHYR1_047215</name>
</gene>
<proteinExistence type="predicted"/>
<protein>
    <submittedName>
        <fullName evidence="1">Uncharacterized protein</fullName>
    </submittedName>
</protein>
<keyword evidence="2" id="KW-1185">Reference proteome</keyword>
<dbReference type="EMBL" id="REGN01005112">
    <property type="protein sequence ID" value="RNA14774.1"/>
    <property type="molecule type" value="Genomic_DNA"/>
</dbReference>
<comment type="caution">
    <text evidence="1">The sequence shown here is derived from an EMBL/GenBank/DDBJ whole genome shotgun (WGS) entry which is preliminary data.</text>
</comment>
<name>A0A3M7QUI8_BRAPC</name>